<evidence type="ECO:0008006" key="4">
    <source>
        <dbReference type="Google" id="ProtNLM"/>
    </source>
</evidence>
<sequence>MEERAASASARPLLALASLCAAAAFSLPPPPHGAAADGGGGGACGEVQCGMGTCAESGEYQFGFACQCSAGWSRYHVGATQFPFLPCVIPNCTINYSCNDGPSSPTPAPSPPAAAAAAATDQPLPCLMQYCGDGGACEKASGFTHRCACRDGYANLLNDTSYPCYQQCSLGSDCKGLGIGVVNGSAPGSSPPTPISITVKSGAGGTAAQADRLLLLLLLITFSGLQAT</sequence>
<evidence type="ECO:0000313" key="2">
    <source>
        <dbReference type="EMBL" id="WVZ50852.1"/>
    </source>
</evidence>
<dbReference type="PANTHER" id="PTHR33881">
    <property type="entry name" value="NEUROGENIC LOCUS NOTCH-LIKE PROTEIN"/>
    <property type="match status" value="1"/>
</dbReference>
<keyword evidence="3" id="KW-1185">Reference proteome</keyword>
<reference evidence="2 3" key="1">
    <citation type="submission" date="2024-02" db="EMBL/GenBank/DDBJ databases">
        <title>High-quality chromosome-scale genome assembly of Pensacola bahiagrass (Paspalum notatum Flugge var. saurae).</title>
        <authorList>
            <person name="Vega J.M."/>
            <person name="Podio M."/>
            <person name="Orjuela J."/>
            <person name="Siena L.A."/>
            <person name="Pessino S.C."/>
            <person name="Combes M.C."/>
            <person name="Mariac C."/>
            <person name="Albertini E."/>
            <person name="Pupilli F."/>
            <person name="Ortiz J.P.A."/>
            <person name="Leblanc O."/>
        </authorList>
    </citation>
    <scope>NUCLEOTIDE SEQUENCE [LARGE SCALE GENOMIC DNA]</scope>
    <source>
        <strain evidence="2">R1</strain>
        <tissue evidence="2">Leaf</tissue>
    </source>
</reference>
<gene>
    <name evidence="2" type="ORF">U9M48_002064</name>
</gene>
<dbReference type="AlphaFoldDB" id="A0AAQ3SH67"/>
<keyword evidence="1" id="KW-0732">Signal</keyword>
<organism evidence="2 3">
    <name type="scientific">Paspalum notatum var. saurae</name>
    <dbReference type="NCBI Taxonomy" id="547442"/>
    <lineage>
        <taxon>Eukaryota</taxon>
        <taxon>Viridiplantae</taxon>
        <taxon>Streptophyta</taxon>
        <taxon>Embryophyta</taxon>
        <taxon>Tracheophyta</taxon>
        <taxon>Spermatophyta</taxon>
        <taxon>Magnoliopsida</taxon>
        <taxon>Liliopsida</taxon>
        <taxon>Poales</taxon>
        <taxon>Poaceae</taxon>
        <taxon>PACMAD clade</taxon>
        <taxon>Panicoideae</taxon>
        <taxon>Andropogonodae</taxon>
        <taxon>Paspaleae</taxon>
        <taxon>Paspalinae</taxon>
        <taxon>Paspalum</taxon>
    </lineage>
</organism>
<evidence type="ECO:0000313" key="3">
    <source>
        <dbReference type="Proteomes" id="UP001341281"/>
    </source>
</evidence>
<feature type="signal peptide" evidence="1">
    <location>
        <begin position="1"/>
        <end position="26"/>
    </location>
</feature>
<protein>
    <recommendedName>
        <fullName evidence="4">EGF-like domain-containing protein</fullName>
    </recommendedName>
</protein>
<name>A0AAQ3SH67_PASNO</name>
<accession>A0AAQ3SH67</accession>
<dbReference type="PANTHER" id="PTHR33881:SF18">
    <property type="entry name" value="OS11G0582000 PROTEIN"/>
    <property type="match status" value="1"/>
</dbReference>
<dbReference type="EMBL" id="CP144745">
    <property type="protein sequence ID" value="WVZ50852.1"/>
    <property type="molecule type" value="Genomic_DNA"/>
</dbReference>
<dbReference type="Proteomes" id="UP001341281">
    <property type="component" value="Chromosome 01"/>
</dbReference>
<evidence type="ECO:0000256" key="1">
    <source>
        <dbReference type="SAM" id="SignalP"/>
    </source>
</evidence>
<feature type="chain" id="PRO_5042994583" description="EGF-like domain-containing protein" evidence="1">
    <location>
        <begin position="27"/>
        <end position="228"/>
    </location>
</feature>
<proteinExistence type="predicted"/>